<organism evidence="1 2">
    <name type="scientific">Blastomyces silverae</name>
    <dbReference type="NCBI Taxonomy" id="2060906"/>
    <lineage>
        <taxon>Eukaryota</taxon>
        <taxon>Fungi</taxon>
        <taxon>Dikarya</taxon>
        <taxon>Ascomycota</taxon>
        <taxon>Pezizomycotina</taxon>
        <taxon>Eurotiomycetes</taxon>
        <taxon>Eurotiomycetidae</taxon>
        <taxon>Onygenales</taxon>
        <taxon>Ajellomycetaceae</taxon>
        <taxon>Blastomyces</taxon>
    </lineage>
</organism>
<evidence type="ECO:0000313" key="2">
    <source>
        <dbReference type="Proteomes" id="UP000053573"/>
    </source>
</evidence>
<dbReference type="AlphaFoldDB" id="A0A0H1BDE8"/>
<gene>
    <name evidence="1" type="ORF">EMPG_15507</name>
</gene>
<accession>A0A0H1BDE8</accession>
<name>A0A0H1BDE8_9EURO</name>
<protein>
    <submittedName>
        <fullName evidence="1">Uncharacterized protein</fullName>
    </submittedName>
</protein>
<sequence length="51" mass="6096">MPSFPRKSHLRDGRLSNYYLALKLSLATWKAQRPLRRSLTQTIPCVKRRRK</sequence>
<comment type="caution">
    <text evidence="1">The sequence shown here is derived from an EMBL/GenBank/DDBJ whole genome shotgun (WGS) entry which is preliminary data.</text>
</comment>
<dbReference type="EMBL" id="LDEV01002448">
    <property type="protein sequence ID" value="KLJ09062.1"/>
    <property type="molecule type" value="Genomic_DNA"/>
</dbReference>
<reference evidence="2" key="1">
    <citation type="journal article" date="2015" name="PLoS Genet.">
        <title>The dynamic genome and transcriptome of the human fungal pathogen Blastomyces and close relative Emmonsia.</title>
        <authorList>
            <person name="Munoz J.F."/>
            <person name="Gauthier G.M."/>
            <person name="Desjardins C.A."/>
            <person name="Gallo J.E."/>
            <person name="Holder J."/>
            <person name="Sullivan T.D."/>
            <person name="Marty A.J."/>
            <person name="Carmen J.C."/>
            <person name="Chen Z."/>
            <person name="Ding L."/>
            <person name="Gujja S."/>
            <person name="Magrini V."/>
            <person name="Misas E."/>
            <person name="Mitreva M."/>
            <person name="Priest M."/>
            <person name="Saif S."/>
            <person name="Whiston E.A."/>
            <person name="Young S."/>
            <person name="Zeng Q."/>
            <person name="Goldman W.E."/>
            <person name="Mardis E.R."/>
            <person name="Taylor J.W."/>
            <person name="McEwen J.G."/>
            <person name="Clay O.K."/>
            <person name="Klein B.S."/>
            <person name="Cuomo C.A."/>
        </authorList>
    </citation>
    <scope>NUCLEOTIDE SEQUENCE [LARGE SCALE GENOMIC DNA]</scope>
    <source>
        <strain evidence="2">UAMH 139</strain>
    </source>
</reference>
<proteinExistence type="predicted"/>
<dbReference type="Proteomes" id="UP000053573">
    <property type="component" value="Unassembled WGS sequence"/>
</dbReference>
<keyword evidence="2" id="KW-1185">Reference proteome</keyword>
<evidence type="ECO:0000313" key="1">
    <source>
        <dbReference type="EMBL" id="KLJ09062.1"/>
    </source>
</evidence>